<dbReference type="Gene3D" id="3.30.70.2700">
    <property type="match status" value="1"/>
</dbReference>
<organism evidence="2 3">
    <name type="scientific">Candidatus Gemmiger avicola</name>
    <dbReference type="NCBI Taxonomy" id="2838605"/>
    <lineage>
        <taxon>Bacteria</taxon>
        <taxon>Bacillati</taxon>
        <taxon>Bacillota</taxon>
        <taxon>Clostridia</taxon>
        <taxon>Eubacteriales</taxon>
        <taxon>Gemmiger</taxon>
    </lineage>
</organism>
<evidence type="ECO:0000259" key="1">
    <source>
        <dbReference type="Pfam" id="PF21688"/>
    </source>
</evidence>
<proteinExistence type="predicted"/>
<dbReference type="Proteomes" id="UP000886803">
    <property type="component" value="Unassembled WGS sequence"/>
</dbReference>
<dbReference type="SUPFAM" id="SSF51905">
    <property type="entry name" value="FAD/NAD(P)-binding domain"/>
    <property type="match status" value="1"/>
</dbReference>
<dbReference type="AlphaFoldDB" id="A0A9D2M4W8"/>
<sequence length="536" mass="55646">MLLVRNIRLPLSCPNPEAEAVRRARRTLGLPPGRKAGGGIARLSVDARHGTPSLVYTVAITLEDEGEESALAGASPCVCFTRRPEFSFPVGRGPLPHRPVVVGLGPAGLFAALLLARHGFRPLVLERGPALAERVAAVERFEATGALDENANIQFGEGGAGTFSDGKLTTRTGDALCAYVTQSLLAHGAPADIAWRQKPHIGTDLLRGVITAIRAEIEALGGEVRFGTALTGLAVRGGRLAAIRTTAGEIPCEALVLAVGHSARDTFAMLKEAGLPLVCKPFSVGFRAEHLQAEIEQSLYHKAAGHPALPRGEYQLSQKLPGGRCVYTFCMCPGGTVCAAASEAGGVVTNGMSLHARAGRNANAAVVVSVDGHDFGEDPARAIAFQRGLEQAAFRAGGGAYRAPAETAASFLQGRGRLELGAVQPSYPRGVTEADLGSLLPAELARALREGYAAFGRKLAAYRAPDAVLTGLETRTSSPVRLLRGEDLQCTALPGLYPCGEGAGYAGGIMTAAVDGLRCAAALMERCAPAAVSALS</sequence>
<reference evidence="2" key="2">
    <citation type="submission" date="2021-04" db="EMBL/GenBank/DDBJ databases">
        <authorList>
            <person name="Gilroy R."/>
        </authorList>
    </citation>
    <scope>NUCLEOTIDE SEQUENCE</scope>
    <source>
        <strain evidence="2">ChiBcec8-13705</strain>
    </source>
</reference>
<gene>
    <name evidence="2" type="ORF">H9945_00675</name>
</gene>
<evidence type="ECO:0000313" key="2">
    <source>
        <dbReference type="EMBL" id="HJB40993.1"/>
    </source>
</evidence>
<comment type="caution">
    <text evidence="2">The sequence shown here is derived from an EMBL/GenBank/DDBJ whole genome shotgun (WGS) entry which is preliminary data.</text>
</comment>
<dbReference type="InterPro" id="IPR036188">
    <property type="entry name" value="FAD/NAD-bd_sf"/>
</dbReference>
<feature type="domain" description="FAD-dependent protein C-terminal" evidence="1">
    <location>
        <begin position="281"/>
        <end position="476"/>
    </location>
</feature>
<dbReference type="PANTHER" id="PTHR42842:SF3">
    <property type="entry name" value="FAD_NAD(P)-BINDING OXIDOREDUCTASE FAMILY PROTEIN"/>
    <property type="match status" value="1"/>
</dbReference>
<dbReference type="Pfam" id="PF21688">
    <property type="entry name" value="FAD-depend_C"/>
    <property type="match status" value="1"/>
</dbReference>
<dbReference type="PIRSF" id="PIRSF038984">
    <property type="entry name" value="FAD_binding_protein"/>
    <property type="match status" value="1"/>
</dbReference>
<protein>
    <submittedName>
        <fullName evidence="2">NAD(P)/FAD-dependent oxidoreductase</fullName>
    </submittedName>
</protein>
<dbReference type="EMBL" id="DWYG01000009">
    <property type="protein sequence ID" value="HJB40993.1"/>
    <property type="molecule type" value="Genomic_DNA"/>
</dbReference>
<evidence type="ECO:0000313" key="3">
    <source>
        <dbReference type="Proteomes" id="UP000886803"/>
    </source>
</evidence>
<dbReference type="PANTHER" id="PTHR42842">
    <property type="entry name" value="FAD/NAD(P)-BINDING OXIDOREDUCTASE"/>
    <property type="match status" value="1"/>
</dbReference>
<dbReference type="InterPro" id="IPR028348">
    <property type="entry name" value="FAD-binding_protein"/>
</dbReference>
<name>A0A9D2M4W8_9FIRM</name>
<dbReference type="InterPro" id="IPR049516">
    <property type="entry name" value="FAD-depend_C"/>
</dbReference>
<reference evidence="2" key="1">
    <citation type="journal article" date="2021" name="PeerJ">
        <title>Extensive microbial diversity within the chicken gut microbiome revealed by metagenomics and culture.</title>
        <authorList>
            <person name="Gilroy R."/>
            <person name="Ravi A."/>
            <person name="Getino M."/>
            <person name="Pursley I."/>
            <person name="Horton D.L."/>
            <person name="Alikhan N.F."/>
            <person name="Baker D."/>
            <person name="Gharbi K."/>
            <person name="Hall N."/>
            <person name="Watson M."/>
            <person name="Adriaenssens E.M."/>
            <person name="Foster-Nyarko E."/>
            <person name="Jarju S."/>
            <person name="Secka A."/>
            <person name="Antonio M."/>
            <person name="Oren A."/>
            <person name="Chaudhuri R.R."/>
            <person name="La Ragione R."/>
            <person name="Hildebrand F."/>
            <person name="Pallen M.J."/>
        </authorList>
    </citation>
    <scope>NUCLEOTIDE SEQUENCE</scope>
    <source>
        <strain evidence="2">ChiBcec8-13705</strain>
    </source>
</reference>
<dbReference type="Gene3D" id="3.50.50.60">
    <property type="entry name" value="FAD/NAD(P)-binding domain"/>
    <property type="match status" value="2"/>
</dbReference>
<accession>A0A9D2M4W8</accession>